<keyword evidence="6" id="KW-0694">RNA-binding</keyword>
<dbReference type="EMBL" id="JACHNU010000001">
    <property type="protein sequence ID" value="MBB4661646.1"/>
    <property type="molecule type" value="Genomic_DNA"/>
</dbReference>
<dbReference type="RefSeq" id="WP_183339975.1">
    <property type="nucleotide sequence ID" value="NZ_JACHNU010000001.1"/>
</dbReference>
<proteinExistence type="predicted"/>
<dbReference type="InterPro" id="IPR029063">
    <property type="entry name" value="SAM-dependent_MTases_sf"/>
</dbReference>
<dbReference type="GO" id="GO:0032259">
    <property type="term" value="P:methylation"/>
    <property type="evidence" value="ECO:0007669"/>
    <property type="project" value="UniProtKB-KW"/>
</dbReference>
<keyword evidence="2" id="KW-0489">Methyltransferase</keyword>
<dbReference type="SUPFAM" id="SSF53335">
    <property type="entry name" value="S-adenosyl-L-methionine-dependent methyltransferases"/>
    <property type="match status" value="1"/>
</dbReference>
<dbReference type="GO" id="GO:0008033">
    <property type="term" value="P:tRNA processing"/>
    <property type="evidence" value="ECO:0007669"/>
    <property type="project" value="UniProtKB-KW"/>
</dbReference>
<accession>A0A840I9W8</accession>
<dbReference type="Pfam" id="PF02005">
    <property type="entry name" value="TRM"/>
    <property type="match status" value="1"/>
</dbReference>
<name>A0A840I9W8_9ACTN</name>
<sequence>MIDSLSQGALFERAAASSHDAAFLEILERHGFRDRPLPVPLRGRYTKPRRWSEHELEWAFEQWRDGATFNAITAALNRNPQDIIFKLLELCRERGEIFTQAGRSLGSANWTPEAEACANELFAAGLPAWKIALIFEVDFEHCEKRLYAARRDYGHRKKNPFAICTDHKRAVNVAVVQATATHAKRVFDGYAGEGISTVQYMDVLPQATFVAVEENAETASRLAGAITEPGRVEIEIDTARRALLRRLLERPDEKFDLIDLDPFVTCADTIGPALEMAQDNAMMFVTFGGEYRRCFIGSNRKSLAKRYRIHLPEASNAEALEEMPRFMLGELASQAMTQGFLVEPLLVIRYPMIVRAYLRLRRAKSTQSLLDGFARSVVRDERGAYFRVPIPKWRSVDRHHPLTVTGAEAPHVPRNRR</sequence>
<evidence type="ECO:0000256" key="5">
    <source>
        <dbReference type="ARBA" id="ARBA00022694"/>
    </source>
</evidence>
<dbReference type="InterPro" id="IPR002905">
    <property type="entry name" value="Trm1"/>
</dbReference>
<keyword evidence="4" id="KW-0949">S-adenosyl-L-methionine</keyword>
<evidence type="ECO:0000256" key="3">
    <source>
        <dbReference type="ARBA" id="ARBA00022679"/>
    </source>
</evidence>
<keyword evidence="1" id="KW-0820">tRNA-binding</keyword>
<reference evidence="7 8" key="1">
    <citation type="submission" date="2020-08" db="EMBL/GenBank/DDBJ databases">
        <title>Genomic Encyclopedia of Archaeal and Bacterial Type Strains, Phase II (KMG-II): from individual species to whole genera.</title>
        <authorList>
            <person name="Goeker M."/>
        </authorList>
    </citation>
    <scope>NUCLEOTIDE SEQUENCE [LARGE SCALE GENOMIC DNA]</scope>
    <source>
        <strain evidence="7 8">DSM 23288</strain>
    </source>
</reference>
<organism evidence="7 8">
    <name type="scientific">Conexibacter arvalis</name>
    <dbReference type="NCBI Taxonomy" id="912552"/>
    <lineage>
        <taxon>Bacteria</taxon>
        <taxon>Bacillati</taxon>
        <taxon>Actinomycetota</taxon>
        <taxon>Thermoleophilia</taxon>
        <taxon>Solirubrobacterales</taxon>
        <taxon>Conexibacteraceae</taxon>
        <taxon>Conexibacter</taxon>
    </lineage>
</organism>
<keyword evidence="3" id="KW-0808">Transferase</keyword>
<dbReference type="Gene3D" id="3.40.50.150">
    <property type="entry name" value="Vaccinia Virus protein VP39"/>
    <property type="match status" value="1"/>
</dbReference>
<dbReference type="AlphaFoldDB" id="A0A840I9W8"/>
<dbReference type="GO" id="GO:0000049">
    <property type="term" value="F:tRNA binding"/>
    <property type="evidence" value="ECO:0007669"/>
    <property type="project" value="UniProtKB-KW"/>
</dbReference>
<evidence type="ECO:0000256" key="1">
    <source>
        <dbReference type="ARBA" id="ARBA00022555"/>
    </source>
</evidence>
<keyword evidence="5" id="KW-0819">tRNA processing</keyword>
<gene>
    <name evidence="7" type="ORF">BDZ31_001219</name>
</gene>
<comment type="caution">
    <text evidence="7">The sequence shown here is derived from an EMBL/GenBank/DDBJ whole genome shotgun (WGS) entry which is preliminary data.</text>
</comment>
<evidence type="ECO:0000313" key="7">
    <source>
        <dbReference type="EMBL" id="MBB4661646.1"/>
    </source>
</evidence>
<protein>
    <submittedName>
        <fullName evidence="7">Uncharacterized protein</fullName>
    </submittedName>
</protein>
<dbReference type="Proteomes" id="UP000585272">
    <property type="component" value="Unassembled WGS sequence"/>
</dbReference>
<keyword evidence="8" id="KW-1185">Reference proteome</keyword>
<dbReference type="GO" id="GO:0016423">
    <property type="term" value="F:tRNA (guanine) methyltransferase activity"/>
    <property type="evidence" value="ECO:0007669"/>
    <property type="project" value="InterPro"/>
</dbReference>
<evidence type="ECO:0000313" key="8">
    <source>
        <dbReference type="Proteomes" id="UP000585272"/>
    </source>
</evidence>
<evidence type="ECO:0000256" key="6">
    <source>
        <dbReference type="ARBA" id="ARBA00022884"/>
    </source>
</evidence>
<evidence type="ECO:0000256" key="2">
    <source>
        <dbReference type="ARBA" id="ARBA00022603"/>
    </source>
</evidence>
<evidence type="ECO:0000256" key="4">
    <source>
        <dbReference type="ARBA" id="ARBA00022691"/>
    </source>
</evidence>